<dbReference type="PANTHER" id="PTHR37994:SF4">
    <property type="entry name" value="ER TRANSPORTER 6TM N-TERMINAL DOMAIN-CONTAINING PROTEIN-RELATED"/>
    <property type="match status" value="1"/>
</dbReference>
<organism evidence="10 11">
    <name type="scientific">Aspergillus niger (strain ATCC 1015 / CBS 113.46 / FGSC A1144 / LSHB Ac4 / NCTC 3858a / NRRL 328 / USDA 3528.7)</name>
    <dbReference type="NCBI Taxonomy" id="380704"/>
    <lineage>
        <taxon>Eukaryota</taxon>
        <taxon>Fungi</taxon>
        <taxon>Dikarya</taxon>
        <taxon>Ascomycota</taxon>
        <taxon>Pezizomycotina</taxon>
        <taxon>Eurotiomycetes</taxon>
        <taxon>Eurotiomycetidae</taxon>
        <taxon>Eurotiales</taxon>
        <taxon>Aspergillaceae</taxon>
        <taxon>Aspergillus</taxon>
        <taxon>Aspergillus subgen. Circumdati</taxon>
    </lineage>
</organism>
<dbReference type="Pfam" id="PF13515">
    <property type="entry name" value="FUSC_2"/>
    <property type="match status" value="1"/>
</dbReference>
<dbReference type="InterPro" id="IPR018823">
    <property type="entry name" value="ArAE_2_N"/>
</dbReference>
<evidence type="ECO:0008006" key="12">
    <source>
        <dbReference type="Google" id="ProtNLM"/>
    </source>
</evidence>
<keyword evidence="3 6" id="KW-1133">Transmembrane helix</keyword>
<dbReference type="EMBL" id="ACJE01000002">
    <property type="protein sequence ID" value="EHA27688.1"/>
    <property type="molecule type" value="Genomic_DNA"/>
</dbReference>
<evidence type="ECO:0000256" key="4">
    <source>
        <dbReference type="ARBA" id="ARBA00023136"/>
    </source>
</evidence>
<proteinExistence type="predicted"/>
<feature type="domain" description="Putative ER transporter 6TM N-terminal" evidence="8">
    <location>
        <begin position="29"/>
        <end position="383"/>
    </location>
</feature>
<feature type="domain" description="Integral membrane bound transporter" evidence="9">
    <location>
        <begin position="628"/>
        <end position="787"/>
    </location>
</feature>
<feature type="transmembrane region" description="Helical" evidence="6">
    <location>
        <begin position="133"/>
        <end position="151"/>
    </location>
</feature>
<feature type="region of interest" description="Disordered" evidence="5">
    <location>
        <begin position="542"/>
        <end position="576"/>
    </location>
</feature>
<evidence type="ECO:0000256" key="3">
    <source>
        <dbReference type="ARBA" id="ARBA00022989"/>
    </source>
</evidence>
<comment type="subcellular location">
    <subcellularLocation>
        <location evidence="1">Membrane</location>
        <topology evidence="1">Multi-pass membrane protein</topology>
    </subcellularLocation>
</comment>
<feature type="transmembrane region" description="Helical" evidence="6">
    <location>
        <begin position="163"/>
        <end position="184"/>
    </location>
</feature>
<evidence type="ECO:0000256" key="2">
    <source>
        <dbReference type="ARBA" id="ARBA00022692"/>
    </source>
</evidence>
<evidence type="ECO:0000256" key="1">
    <source>
        <dbReference type="ARBA" id="ARBA00004141"/>
    </source>
</evidence>
<evidence type="ECO:0000259" key="9">
    <source>
        <dbReference type="Pfam" id="PF13515"/>
    </source>
</evidence>
<feature type="domain" description="DUF2421" evidence="7">
    <location>
        <begin position="791"/>
        <end position="918"/>
    </location>
</feature>
<name>G3XNY2_ASPNA</name>
<evidence type="ECO:0000313" key="11">
    <source>
        <dbReference type="Proteomes" id="UP000009038"/>
    </source>
</evidence>
<comment type="caution">
    <text evidence="10">The sequence shown here is derived from an EMBL/GenBank/DDBJ whole genome shotgun (WGS) entry which is preliminary data.</text>
</comment>
<dbReference type="InterPro" id="IPR049453">
    <property type="entry name" value="Memb_transporter_dom"/>
</dbReference>
<feature type="transmembrane region" description="Helical" evidence="6">
    <location>
        <begin position="35"/>
        <end position="54"/>
    </location>
</feature>
<accession>G3XNY2</accession>
<evidence type="ECO:0000313" key="10">
    <source>
        <dbReference type="EMBL" id="EHA27688.1"/>
    </source>
</evidence>
<evidence type="ECO:0000259" key="7">
    <source>
        <dbReference type="Pfam" id="PF10334"/>
    </source>
</evidence>
<evidence type="ECO:0000256" key="5">
    <source>
        <dbReference type="SAM" id="MobiDB-lite"/>
    </source>
</evidence>
<feature type="transmembrane region" description="Helical" evidence="6">
    <location>
        <begin position="774"/>
        <end position="794"/>
    </location>
</feature>
<dbReference type="STRING" id="380704.G3XNY2"/>
<dbReference type="Pfam" id="PF10334">
    <property type="entry name" value="BRE4"/>
    <property type="match status" value="1"/>
</dbReference>
<evidence type="ECO:0000256" key="6">
    <source>
        <dbReference type="SAM" id="Phobius"/>
    </source>
</evidence>
<feature type="transmembrane region" description="Helical" evidence="6">
    <location>
        <begin position="605"/>
        <end position="622"/>
    </location>
</feature>
<feature type="compositionally biased region" description="Polar residues" evidence="5">
    <location>
        <begin position="557"/>
        <end position="570"/>
    </location>
</feature>
<sequence length="1051" mass="117056">MAPSRSAGGGRMVKLLSILNPLTWRQRLDLDTRSFLIMLKGALPPTIVIAIYQSSAISDITLTIGYLSALISVLSQALTPRAKFMRIMFFDLLSTCVSASLCCLAIFCAVRARQHNTPPDASEAVRNGFSSDACAVSAIWLIFMIWAANTVRAWRPQELQDPMVAFSIFSSVTITRGGMFTTLPEGLSFVSRLLKGFMLGFAIATGVSLLILPITSRGHVFDDIRGYVAQIDNVLQSQIDFVKGTSEVWTGNQGLLKRTRTARSMRDMQNSPISDLEAKQKRLTASITKLSGLHGKLQSDLLYSKDEIAWGKLSAGDLSRIGGLLRSVLLPLSGMAMLPEVLDMIIRNEGTRNSSLRSVDAEEDSVKQTEMQKVAQTLQDRLVDSSRLVTVGLQYVLLALGLSKRKKIEKQYSGKTDEEGTGELLTPLEPEFAQRFEQEMRNYFSRRRDLTRNFASLEAFTVSEKPDNATSQEDLAAIATDPDVRQEFFLILFMGHLQDNLLTATLDLIRFADDRIQDGTMKRSRLILPTLSTIRRWLSLETENDTKSGPDRRQSSHVDPSSAFGQTEANNFPDPEHLPPANWFEKGSLALRYLSHIISSEQSIFGFRVAAAAFSVGILAYLRKTQDFFVHQRCIWAMIVIVIGMNPTSGQTMFGFIARIAATAVSLVLSLIVWYIVDQKTPGVIVFLYLANVFEYYFYVKVPQYFGASVIAIVTLNVIVGYELQVTNPPPFPTPPQNNPSLTKQNQVRKLGIEVATSNGQPYYPIYLFGPYKLAAVAAGCAISFFWVIFPYPITAKSTLRKTLGRGLFVLAKFYSCMHTTIELWLTGELGTTEDDVRSASATLERSRHKVFKEEMLLLNSLRMHSHFSSFEPPIGGKFPRATYDQIIGQIQRMLTSMALMAHTTQNMDALSAITDDTNNNNNNKWISRLASIALQSSGFKSHKITSLLCHLSASVLNSQPLPPYLETGDTFPLARELQRIDEELLSIRHVEDPAFSAFVCLEVLRSVVSFTLDDLLRNVKSLVGELSFDLHVRDAAESQRLMSGPETQED</sequence>
<dbReference type="GO" id="GO:0016020">
    <property type="term" value="C:membrane"/>
    <property type="evidence" value="ECO:0007669"/>
    <property type="project" value="UniProtKB-SubCell"/>
</dbReference>
<feature type="transmembrane region" description="Helical" evidence="6">
    <location>
        <begin position="90"/>
        <end position="113"/>
    </location>
</feature>
<dbReference type="HOGENOM" id="CLU_001788_0_1_1"/>
<gene>
    <name evidence="10" type="ORF">ASPNIDRAFT_41626</name>
</gene>
<dbReference type="Proteomes" id="UP000009038">
    <property type="component" value="Unassembled WGS sequence"/>
</dbReference>
<keyword evidence="4 6" id="KW-0472">Membrane</keyword>
<evidence type="ECO:0000259" key="8">
    <source>
        <dbReference type="Pfam" id="PF10337"/>
    </source>
</evidence>
<dbReference type="PANTHER" id="PTHR37994">
    <property type="entry name" value="ARAE_2_N DOMAIN-CONTAINING PROTEIN-RELATED"/>
    <property type="match status" value="1"/>
</dbReference>
<dbReference type="InterPro" id="IPR018820">
    <property type="entry name" value="BRE4-related_DUF2421"/>
</dbReference>
<protein>
    <recommendedName>
        <fullName evidence="12">ER transporter 6TM N-terminal domain-containing protein</fullName>
    </recommendedName>
</protein>
<reference evidence="10 11" key="1">
    <citation type="journal article" date="2011" name="Genome Res.">
        <title>Comparative genomics of citric-acid-producing Aspergillus niger ATCC 1015 versus enzyme-producing CBS 513.88.</title>
        <authorList>
            <person name="Andersen M.R."/>
            <person name="Salazar M.P."/>
            <person name="Schaap P.J."/>
            <person name="van de Vondervoort P.J."/>
            <person name="Culley D."/>
            <person name="Thykaer J."/>
            <person name="Frisvad J.C."/>
            <person name="Nielsen K.F."/>
            <person name="Albang R."/>
            <person name="Albermann K."/>
            <person name="Berka R.M."/>
            <person name="Braus G.H."/>
            <person name="Braus-Stromeyer S.A."/>
            <person name="Corrochano L.M."/>
            <person name="Dai Z."/>
            <person name="van Dijck P.W."/>
            <person name="Hofmann G."/>
            <person name="Lasure L.L."/>
            <person name="Magnuson J.K."/>
            <person name="Menke H."/>
            <person name="Meijer M."/>
            <person name="Meijer S.L."/>
            <person name="Nielsen J.B."/>
            <person name="Nielsen M.L."/>
            <person name="van Ooyen A.J."/>
            <person name="Pel H.J."/>
            <person name="Poulsen L."/>
            <person name="Samson R.A."/>
            <person name="Stam H."/>
            <person name="Tsang A."/>
            <person name="van den Brink J.M."/>
            <person name="Atkins A."/>
            <person name="Aerts A."/>
            <person name="Shapiro H."/>
            <person name="Pangilinan J."/>
            <person name="Salamov A."/>
            <person name="Lou Y."/>
            <person name="Lindquist E."/>
            <person name="Lucas S."/>
            <person name="Grimwood J."/>
            <person name="Grigoriev I.V."/>
            <person name="Kubicek C.P."/>
            <person name="Martinez D."/>
            <person name="van Peij N.N."/>
            <person name="Roubos J.A."/>
            <person name="Nielsen J."/>
            <person name="Baker S.E."/>
        </authorList>
    </citation>
    <scope>NUCLEOTIDE SEQUENCE [LARGE SCALE GENOMIC DNA]</scope>
    <source>
        <strain evidence="11">ATCC 1015 / CBS 113.46 / FGSC A1144 / LSHB Ac4 / NCTC 3858a / NRRL 328 / USDA 3528.7</strain>
    </source>
</reference>
<dbReference type="AlphaFoldDB" id="G3XNY2"/>
<keyword evidence="2 6" id="KW-0812">Transmembrane</keyword>
<feature type="compositionally biased region" description="Basic and acidic residues" evidence="5">
    <location>
        <begin position="544"/>
        <end position="556"/>
    </location>
</feature>
<feature type="transmembrane region" description="Helical" evidence="6">
    <location>
        <begin position="656"/>
        <end position="677"/>
    </location>
</feature>
<feature type="transmembrane region" description="Helical" evidence="6">
    <location>
        <begin position="196"/>
        <end position="215"/>
    </location>
</feature>
<dbReference type="Pfam" id="PF10337">
    <property type="entry name" value="ArAE_2_N"/>
    <property type="match status" value="1"/>
</dbReference>
<feature type="transmembrane region" description="Helical" evidence="6">
    <location>
        <begin position="705"/>
        <end position="722"/>
    </location>
</feature>
<dbReference type="OrthoDB" id="2274698at2759"/>
<feature type="transmembrane region" description="Helical" evidence="6">
    <location>
        <begin position="683"/>
        <end position="700"/>
    </location>
</feature>